<evidence type="ECO:0000256" key="1">
    <source>
        <dbReference type="ARBA" id="ARBA00010062"/>
    </source>
</evidence>
<accession>A0A1C3PFI2</accession>
<reference evidence="6" key="1">
    <citation type="submission" date="2016-02" db="EMBL/GenBank/DDBJ databases">
        <authorList>
            <person name="Wibberg D."/>
        </authorList>
    </citation>
    <scope>NUCLEOTIDE SEQUENCE [LARGE SCALE GENOMIC DNA]</scope>
</reference>
<dbReference type="PANTHER" id="PTHR30483:SF6">
    <property type="entry name" value="PERIPLASMIC BINDING PROTEIN OF ABC TRANSPORTER FOR NATURAL AMINO ACIDS"/>
    <property type="match status" value="1"/>
</dbReference>
<dbReference type="PROSITE" id="PS51318">
    <property type="entry name" value="TAT"/>
    <property type="match status" value="1"/>
</dbReference>
<name>A0A1C3PFI2_9ACTN</name>
<feature type="domain" description="Leucine-binding protein" evidence="4">
    <location>
        <begin position="81"/>
        <end position="425"/>
    </location>
</feature>
<comment type="similarity">
    <text evidence="1">Belongs to the leucine-binding protein family.</text>
</comment>
<evidence type="ECO:0000256" key="3">
    <source>
        <dbReference type="SAM" id="MobiDB-lite"/>
    </source>
</evidence>
<dbReference type="PANTHER" id="PTHR30483">
    <property type="entry name" value="LEUCINE-SPECIFIC-BINDING PROTEIN"/>
    <property type="match status" value="1"/>
</dbReference>
<evidence type="ECO:0000313" key="5">
    <source>
        <dbReference type="EMBL" id="SBW28526.1"/>
    </source>
</evidence>
<dbReference type="SUPFAM" id="SSF53822">
    <property type="entry name" value="Periplasmic binding protein-like I"/>
    <property type="match status" value="1"/>
</dbReference>
<dbReference type="Gene3D" id="3.40.50.2300">
    <property type="match status" value="2"/>
</dbReference>
<dbReference type="InterPro" id="IPR028081">
    <property type="entry name" value="Leu-bd"/>
</dbReference>
<evidence type="ECO:0000256" key="2">
    <source>
        <dbReference type="ARBA" id="ARBA00022729"/>
    </source>
</evidence>
<protein>
    <submittedName>
        <fullName evidence="5">Branched-chain amino acid ABC transporter periplasmic component-like protein</fullName>
    </submittedName>
</protein>
<dbReference type="InterPro" id="IPR006311">
    <property type="entry name" value="TAT_signal"/>
</dbReference>
<organism evidence="5 6">
    <name type="scientific">Candidatus Protofrankia californiensis</name>
    <dbReference type="NCBI Taxonomy" id="1839754"/>
    <lineage>
        <taxon>Bacteria</taxon>
        <taxon>Bacillati</taxon>
        <taxon>Actinomycetota</taxon>
        <taxon>Actinomycetes</taxon>
        <taxon>Frankiales</taxon>
        <taxon>Frankiaceae</taxon>
        <taxon>Protofrankia</taxon>
    </lineage>
</organism>
<keyword evidence="6" id="KW-1185">Reference proteome</keyword>
<gene>
    <name evidence="5" type="ORF">FDG2_5728</name>
</gene>
<evidence type="ECO:0000313" key="6">
    <source>
        <dbReference type="Proteomes" id="UP000199013"/>
    </source>
</evidence>
<dbReference type="InterPro" id="IPR051010">
    <property type="entry name" value="BCAA_transport"/>
</dbReference>
<proteinExistence type="inferred from homology"/>
<sequence length="479" mass="50790">MLRSDCPTRAGQGRPGDVLSDADGFVVTGPGRSVPDRQDDSGGSSLNRRKLLTLAGMTAAGLPLAACGGGSGGGSKAKRAIRIGYVSPQTGALSAFGAADRYVTESIRTFFQRQGGMIIGSRTYPVEIIVRDSQSDQNRAAQAAGDLIFTDQVDIVLVASTPETINPVSDQCEANEMPCISTAAPWQSWFNGRGGDPAHPFKWTYHFFWGLEDVIRVYRGMWAQLPTNKKVGVLWPNDADGRAFADPIIGFPPAMTGAGYTRVTPPSFAAGTLDFTQQVNMFKDAGVDILTGVLPPSDFALFWEKAVSQNFSPKIITVAKALLFPQSVHALGRDGNNLGTEVWWSPYHQFRSSLTGGTPEALAKDFTDRTGAPWVQTLGFVHALYEVATEALAQVGSPGDRAALAAAIGKLRVNTIVGPVGFGGSADIPKNVAKTPLVGGQWRTDGSSYSLVIVGDETIKNIAAQPGKLLPYTKAVQGA</sequence>
<dbReference type="AlphaFoldDB" id="A0A1C3PFI2"/>
<dbReference type="Pfam" id="PF13458">
    <property type="entry name" value="Peripla_BP_6"/>
    <property type="match status" value="1"/>
</dbReference>
<dbReference type="Proteomes" id="UP000199013">
    <property type="component" value="Unassembled WGS sequence"/>
</dbReference>
<dbReference type="EMBL" id="FLUV01002374">
    <property type="protein sequence ID" value="SBW28526.1"/>
    <property type="molecule type" value="Genomic_DNA"/>
</dbReference>
<feature type="region of interest" description="Disordered" evidence="3">
    <location>
        <begin position="1"/>
        <end position="46"/>
    </location>
</feature>
<keyword evidence="2" id="KW-0732">Signal</keyword>
<dbReference type="CDD" id="cd06337">
    <property type="entry name" value="PBP1_ABC_ligand_binding-like"/>
    <property type="match status" value="1"/>
</dbReference>
<evidence type="ECO:0000259" key="4">
    <source>
        <dbReference type="Pfam" id="PF13458"/>
    </source>
</evidence>
<dbReference type="InterPro" id="IPR028082">
    <property type="entry name" value="Peripla_BP_I"/>
</dbReference>